<sequence>MGLPMWDTDIAVLSGRDSRPQAFAAAAPCPVSATLEKEARFCTETVSIKRLQQEQPSPSPSIHSLLTPLPAGPAPKPKRGLAPSTFSRIQHCGASPCQPFLLRWTGRYLWLHLWHAATPCHRRGSPPSKLVTRHTLFTEANDTPRNCAS</sequence>
<evidence type="ECO:0000313" key="2">
    <source>
        <dbReference type="Proteomes" id="UP000805649"/>
    </source>
</evidence>
<proteinExistence type="predicted"/>
<protein>
    <submittedName>
        <fullName evidence="1">Uncharacterized protein</fullName>
    </submittedName>
</protein>
<name>A0ACC3ZEX3_COLTU</name>
<dbReference type="Proteomes" id="UP000805649">
    <property type="component" value="Unassembled WGS sequence"/>
</dbReference>
<gene>
    <name evidence="1" type="ORF">CTRU02_200547</name>
</gene>
<reference evidence="1 2" key="1">
    <citation type="journal article" date="2020" name="Phytopathology">
        <title>Genome Sequence Resources of Colletotrichum truncatum, C. plurivorum, C. musicola, and C. sojae: Four Species Pathogenic to Soybean (Glycine max).</title>
        <authorList>
            <person name="Rogerio F."/>
            <person name="Boufleur T.R."/>
            <person name="Ciampi-Guillardi M."/>
            <person name="Sukno S.A."/>
            <person name="Thon M.R."/>
            <person name="Massola Junior N.S."/>
            <person name="Baroncelli R."/>
        </authorList>
    </citation>
    <scope>NUCLEOTIDE SEQUENCE [LARGE SCALE GENOMIC DNA]</scope>
    <source>
        <strain evidence="1 2">CMES1059</strain>
    </source>
</reference>
<dbReference type="EMBL" id="VUJX02000001">
    <property type="protein sequence ID" value="KAL0942661.1"/>
    <property type="molecule type" value="Genomic_DNA"/>
</dbReference>
<organism evidence="1 2">
    <name type="scientific">Colletotrichum truncatum</name>
    <name type="common">Anthracnose fungus</name>
    <name type="synonym">Colletotrichum capsici</name>
    <dbReference type="NCBI Taxonomy" id="5467"/>
    <lineage>
        <taxon>Eukaryota</taxon>
        <taxon>Fungi</taxon>
        <taxon>Dikarya</taxon>
        <taxon>Ascomycota</taxon>
        <taxon>Pezizomycotina</taxon>
        <taxon>Sordariomycetes</taxon>
        <taxon>Hypocreomycetidae</taxon>
        <taxon>Glomerellales</taxon>
        <taxon>Glomerellaceae</taxon>
        <taxon>Colletotrichum</taxon>
        <taxon>Colletotrichum truncatum species complex</taxon>
    </lineage>
</organism>
<accession>A0ACC3ZEX3</accession>
<evidence type="ECO:0000313" key="1">
    <source>
        <dbReference type="EMBL" id="KAL0942661.1"/>
    </source>
</evidence>
<keyword evidence="2" id="KW-1185">Reference proteome</keyword>
<comment type="caution">
    <text evidence="1">The sequence shown here is derived from an EMBL/GenBank/DDBJ whole genome shotgun (WGS) entry which is preliminary data.</text>
</comment>